<keyword evidence="2" id="KW-0812">Transmembrane</keyword>
<dbReference type="InterPro" id="IPR045339">
    <property type="entry name" value="DUF6534"/>
</dbReference>
<feature type="domain" description="DUF6534" evidence="3">
    <location>
        <begin position="14"/>
        <end position="93"/>
    </location>
</feature>
<comment type="caution">
    <text evidence="4">The sequence shown here is derived from an EMBL/GenBank/DDBJ whole genome shotgun (WGS) entry which is preliminary data.</text>
</comment>
<dbReference type="AlphaFoldDB" id="A0AAD7DQ92"/>
<evidence type="ECO:0000259" key="3">
    <source>
        <dbReference type="Pfam" id="PF20152"/>
    </source>
</evidence>
<feature type="transmembrane region" description="Helical" evidence="2">
    <location>
        <begin position="6"/>
        <end position="24"/>
    </location>
</feature>
<evidence type="ECO:0000313" key="4">
    <source>
        <dbReference type="EMBL" id="KAJ7696680.1"/>
    </source>
</evidence>
<evidence type="ECO:0000313" key="5">
    <source>
        <dbReference type="Proteomes" id="UP001221757"/>
    </source>
</evidence>
<sequence length="230" mass="24478">MTFAVTAVGAILCAVMDLLIAACLGMKFFKLKTNHSSTPSLMRRIFVLSITSGAIVASTTLLMMILFLTGNIAFEFFFSCQGRVYALTLLVNFLSGPSSMENESPQSSLVFRADAYPTVGGPGKPASIYSNFSEDSLSKELPPLPNSAIPQLASLRFAPPQLASFPVRSDQGPQSVPSPSMPRFAPAQSVSSPSSVGPQSVSSPQTPQAPRTPRLFIAAPYRVDSLPQDV</sequence>
<proteinExistence type="predicted"/>
<dbReference type="Pfam" id="PF20152">
    <property type="entry name" value="DUF6534"/>
    <property type="match status" value="1"/>
</dbReference>
<accession>A0AAD7DQ92</accession>
<protein>
    <recommendedName>
        <fullName evidence="3">DUF6534 domain-containing protein</fullName>
    </recommendedName>
</protein>
<evidence type="ECO:0000256" key="2">
    <source>
        <dbReference type="SAM" id="Phobius"/>
    </source>
</evidence>
<organism evidence="4 5">
    <name type="scientific">Mycena rosella</name>
    <name type="common">Pink bonnet</name>
    <name type="synonym">Agaricus rosellus</name>
    <dbReference type="NCBI Taxonomy" id="1033263"/>
    <lineage>
        <taxon>Eukaryota</taxon>
        <taxon>Fungi</taxon>
        <taxon>Dikarya</taxon>
        <taxon>Basidiomycota</taxon>
        <taxon>Agaricomycotina</taxon>
        <taxon>Agaricomycetes</taxon>
        <taxon>Agaricomycetidae</taxon>
        <taxon>Agaricales</taxon>
        <taxon>Marasmiineae</taxon>
        <taxon>Mycenaceae</taxon>
        <taxon>Mycena</taxon>
    </lineage>
</organism>
<dbReference type="Proteomes" id="UP001221757">
    <property type="component" value="Unassembled WGS sequence"/>
</dbReference>
<feature type="transmembrane region" description="Helical" evidence="2">
    <location>
        <begin position="45"/>
        <end position="70"/>
    </location>
</feature>
<keyword evidence="2" id="KW-0472">Membrane</keyword>
<keyword evidence="2" id="KW-1133">Transmembrane helix</keyword>
<keyword evidence="5" id="KW-1185">Reference proteome</keyword>
<feature type="compositionally biased region" description="Low complexity" evidence="1">
    <location>
        <begin position="185"/>
        <end position="209"/>
    </location>
</feature>
<reference evidence="4" key="1">
    <citation type="submission" date="2023-03" db="EMBL/GenBank/DDBJ databases">
        <title>Massive genome expansion in bonnet fungi (Mycena s.s.) driven by repeated elements and novel gene families across ecological guilds.</title>
        <authorList>
            <consortium name="Lawrence Berkeley National Laboratory"/>
            <person name="Harder C.B."/>
            <person name="Miyauchi S."/>
            <person name="Viragh M."/>
            <person name="Kuo A."/>
            <person name="Thoen E."/>
            <person name="Andreopoulos B."/>
            <person name="Lu D."/>
            <person name="Skrede I."/>
            <person name="Drula E."/>
            <person name="Henrissat B."/>
            <person name="Morin E."/>
            <person name="Kohler A."/>
            <person name="Barry K."/>
            <person name="LaButti K."/>
            <person name="Morin E."/>
            <person name="Salamov A."/>
            <person name="Lipzen A."/>
            <person name="Mereny Z."/>
            <person name="Hegedus B."/>
            <person name="Baldrian P."/>
            <person name="Stursova M."/>
            <person name="Weitz H."/>
            <person name="Taylor A."/>
            <person name="Grigoriev I.V."/>
            <person name="Nagy L.G."/>
            <person name="Martin F."/>
            <person name="Kauserud H."/>
        </authorList>
    </citation>
    <scope>NUCLEOTIDE SEQUENCE</scope>
    <source>
        <strain evidence="4">CBHHK067</strain>
    </source>
</reference>
<feature type="region of interest" description="Disordered" evidence="1">
    <location>
        <begin position="164"/>
        <end position="230"/>
    </location>
</feature>
<dbReference type="EMBL" id="JARKIE010000033">
    <property type="protein sequence ID" value="KAJ7696680.1"/>
    <property type="molecule type" value="Genomic_DNA"/>
</dbReference>
<name>A0AAD7DQ92_MYCRO</name>
<evidence type="ECO:0000256" key="1">
    <source>
        <dbReference type="SAM" id="MobiDB-lite"/>
    </source>
</evidence>
<gene>
    <name evidence="4" type="ORF">B0H17DRAFT_1052730</name>
</gene>